<reference evidence="4" key="2">
    <citation type="submission" date="2021-04" db="EMBL/GenBank/DDBJ databases">
        <authorList>
            <person name="Gilroy R."/>
        </authorList>
    </citation>
    <scope>NUCLEOTIDE SEQUENCE</scope>
    <source>
        <strain evidence="4">Gambia2-208</strain>
    </source>
</reference>
<name>A0A9D1ZJ02_9BACE</name>
<comment type="caution">
    <text evidence="4">The sequence shown here is derived from an EMBL/GenBank/DDBJ whole genome shotgun (WGS) entry which is preliminary data.</text>
</comment>
<gene>
    <name evidence="4" type="ORF">H9824_07705</name>
</gene>
<dbReference type="Pfam" id="PF13359">
    <property type="entry name" value="DDE_Tnp_4"/>
    <property type="match status" value="1"/>
</dbReference>
<sequence>MERKGLSSVLWTKTDNQHATVVKKTHSIKNNLLCTDNLRIVWLSSTYEGHVHDKKICDEEPLLLPKGIRLWQDTGFIGHRPDGVEVCMPKKKPKGKELTTAEKQENKRISGIRIKVEHAIGGMKKCRIVKERFRCHKFGFEDMVILIACGLHNFRISHKMSHITN</sequence>
<dbReference type="Proteomes" id="UP000886851">
    <property type="component" value="Unassembled WGS sequence"/>
</dbReference>
<dbReference type="InterPro" id="IPR027806">
    <property type="entry name" value="HARBI1_dom"/>
</dbReference>
<comment type="cofactor">
    <cofactor evidence="1">
        <name>a divalent metal cation</name>
        <dbReference type="ChEBI" id="CHEBI:60240"/>
    </cofactor>
</comment>
<accession>A0A9D1ZJ02</accession>
<dbReference type="GO" id="GO:0046872">
    <property type="term" value="F:metal ion binding"/>
    <property type="evidence" value="ECO:0007669"/>
    <property type="project" value="UniProtKB-KW"/>
</dbReference>
<evidence type="ECO:0000256" key="2">
    <source>
        <dbReference type="ARBA" id="ARBA00022723"/>
    </source>
</evidence>
<keyword evidence="2" id="KW-0479">Metal-binding</keyword>
<evidence type="ECO:0000256" key="1">
    <source>
        <dbReference type="ARBA" id="ARBA00001968"/>
    </source>
</evidence>
<evidence type="ECO:0000313" key="5">
    <source>
        <dbReference type="Proteomes" id="UP000886851"/>
    </source>
</evidence>
<evidence type="ECO:0000259" key="3">
    <source>
        <dbReference type="Pfam" id="PF13359"/>
    </source>
</evidence>
<organism evidence="4 5">
    <name type="scientific">Candidatus Bacteroides pullicola</name>
    <dbReference type="NCBI Taxonomy" id="2838475"/>
    <lineage>
        <taxon>Bacteria</taxon>
        <taxon>Pseudomonadati</taxon>
        <taxon>Bacteroidota</taxon>
        <taxon>Bacteroidia</taxon>
        <taxon>Bacteroidales</taxon>
        <taxon>Bacteroidaceae</taxon>
        <taxon>Bacteroides</taxon>
    </lineage>
</organism>
<reference evidence="4" key="1">
    <citation type="journal article" date="2021" name="PeerJ">
        <title>Extensive microbial diversity within the chicken gut microbiome revealed by metagenomics and culture.</title>
        <authorList>
            <person name="Gilroy R."/>
            <person name="Ravi A."/>
            <person name="Getino M."/>
            <person name="Pursley I."/>
            <person name="Horton D.L."/>
            <person name="Alikhan N.F."/>
            <person name="Baker D."/>
            <person name="Gharbi K."/>
            <person name="Hall N."/>
            <person name="Watson M."/>
            <person name="Adriaenssens E.M."/>
            <person name="Foster-Nyarko E."/>
            <person name="Jarju S."/>
            <person name="Secka A."/>
            <person name="Antonio M."/>
            <person name="Oren A."/>
            <person name="Chaudhuri R.R."/>
            <person name="La Ragione R."/>
            <person name="Hildebrand F."/>
            <person name="Pallen M.J."/>
        </authorList>
    </citation>
    <scope>NUCLEOTIDE SEQUENCE</scope>
    <source>
        <strain evidence="4">Gambia2-208</strain>
    </source>
</reference>
<feature type="domain" description="DDE Tnp4" evidence="3">
    <location>
        <begin position="22"/>
        <end position="153"/>
    </location>
</feature>
<evidence type="ECO:0000313" key="4">
    <source>
        <dbReference type="EMBL" id="HIY88572.1"/>
    </source>
</evidence>
<proteinExistence type="predicted"/>
<dbReference type="EMBL" id="DXCV01000051">
    <property type="protein sequence ID" value="HIY88572.1"/>
    <property type="molecule type" value="Genomic_DNA"/>
</dbReference>
<protein>
    <submittedName>
        <fullName evidence="4">Transposase family protein</fullName>
    </submittedName>
</protein>
<dbReference type="AlphaFoldDB" id="A0A9D1ZJ02"/>